<evidence type="ECO:0000313" key="2">
    <source>
        <dbReference type="Proteomes" id="UP001497623"/>
    </source>
</evidence>
<comment type="caution">
    <text evidence="1">The sequence shown here is derived from an EMBL/GenBank/DDBJ whole genome shotgun (WGS) entry which is preliminary data.</text>
</comment>
<dbReference type="AlphaFoldDB" id="A0AAV2S5J9"/>
<accession>A0AAV2S5J9</accession>
<feature type="non-terminal residue" evidence="1">
    <location>
        <position position="1"/>
    </location>
</feature>
<organism evidence="1 2">
    <name type="scientific">Meganyctiphanes norvegica</name>
    <name type="common">Northern krill</name>
    <name type="synonym">Thysanopoda norvegica</name>
    <dbReference type="NCBI Taxonomy" id="48144"/>
    <lineage>
        <taxon>Eukaryota</taxon>
        <taxon>Metazoa</taxon>
        <taxon>Ecdysozoa</taxon>
        <taxon>Arthropoda</taxon>
        <taxon>Crustacea</taxon>
        <taxon>Multicrustacea</taxon>
        <taxon>Malacostraca</taxon>
        <taxon>Eumalacostraca</taxon>
        <taxon>Eucarida</taxon>
        <taxon>Euphausiacea</taxon>
        <taxon>Euphausiidae</taxon>
        <taxon>Meganyctiphanes</taxon>
    </lineage>
</organism>
<name>A0AAV2S5J9_MEGNR</name>
<evidence type="ECO:0000313" key="1">
    <source>
        <dbReference type="EMBL" id="CAL4166428.1"/>
    </source>
</evidence>
<protein>
    <submittedName>
        <fullName evidence="1">Uncharacterized protein</fullName>
    </submittedName>
</protein>
<dbReference type="EMBL" id="CAXKWB010048318">
    <property type="protein sequence ID" value="CAL4166428.1"/>
    <property type="molecule type" value="Genomic_DNA"/>
</dbReference>
<feature type="non-terminal residue" evidence="1">
    <location>
        <position position="433"/>
    </location>
</feature>
<gene>
    <name evidence="1" type="ORF">MNOR_LOCUS33455</name>
</gene>
<proteinExistence type="predicted"/>
<sequence length="433" mass="48761">EMPPTKDTFSGSKHGIAEHDAEINTSQVLASKASTKCNSNVGQMECSHSKAMHYKTTFAPLCESKHQSYSQQKVAYIQPYTQPSIIGSDKNLYYFTSEQEKSLFNHLIEVIKVNKSGYIDQHTLKVIISKKAKQEGWKNVHDKISNSLMNNFLDQHKELKCYIYNDIGLTSIQENVLYRHVSNTIGNLTSNDNALKQIDKQGLFNIAKEIIIKNSWENLYSITEKWVDIFLEKHSDLKKFIKIAEVDFVTTTPSSSNLNKCNENAISFQKSNIENSSSPEEIEEVTQSTKSWGIISDVFSLKSYSEKDQVVCSEYDSELLSLPSTSFKKVTTESLKASTTFRHPLSNLDIEKEKQAYKVIENKLSSSHHRNLPKCSKTSLSTTERIADAVTASTLNIQIQNASNVTGTEASNRLLSSKESMNRSNIFSSSISK</sequence>
<keyword evidence="2" id="KW-1185">Reference proteome</keyword>
<dbReference type="Proteomes" id="UP001497623">
    <property type="component" value="Unassembled WGS sequence"/>
</dbReference>
<reference evidence="1 2" key="1">
    <citation type="submission" date="2024-05" db="EMBL/GenBank/DDBJ databases">
        <authorList>
            <person name="Wallberg A."/>
        </authorList>
    </citation>
    <scope>NUCLEOTIDE SEQUENCE [LARGE SCALE GENOMIC DNA]</scope>
</reference>